<accession>A0A2K1KH44</accession>
<feature type="signal peptide" evidence="1">
    <location>
        <begin position="1"/>
        <end position="18"/>
    </location>
</feature>
<proteinExistence type="predicted"/>
<keyword evidence="1" id="KW-0732">Signal</keyword>
<reference evidence="2 4" key="2">
    <citation type="journal article" date="2018" name="Plant J.">
        <title>The Physcomitrella patens chromosome-scale assembly reveals moss genome structure and evolution.</title>
        <authorList>
            <person name="Lang D."/>
            <person name="Ullrich K.K."/>
            <person name="Murat F."/>
            <person name="Fuchs J."/>
            <person name="Jenkins J."/>
            <person name="Haas F.B."/>
            <person name="Piednoel M."/>
            <person name="Gundlach H."/>
            <person name="Van Bel M."/>
            <person name="Meyberg R."/>
            <person name="Vives C."/>
            <person name="Morata J."/>
            <person name="Symeonidi A."/>
            <person name="Hiss M."/>
            <person name="Muchero W."/>
            <person name="Kamisugi Y."/>
            <person name="Saleh O."/>
            <person name="Blanc G."/>
            <person name="Decker E.L."/>
            <person name="van Gessel N."/>
            <person name="Grimwood J."/>
            <person name="Hayes R.D."/>
            <person name="Graham S.W."/>
            <person name="Gunter L.E."/>
            <person name="McDaniel S.F."/>
            <person name="Hoernstein S.N.W."/>
            <person name="Larsson A."/>
            <person name="Li F.W."/>
            <person name="Perroud P.F."/>
            <person name="Phillips J."/>
            <person name="Ranjan P."/>
            <person name="Rokshar D.S."/>
            <person name="Rothfels C.J."/>
            <person name="Schneider L."/>
            <person name="Shu S."/>
            <person name="Stevenson D.W."/>
            <person name="Thummler F."/>
            <person name="Tillich M."/>
            <person name="Villarreal Aguilar J.C."/>
            <person name="Widiez T."/>
            <person name="Wong G.K."/>
            <person name="Wymore A."/>
            <person name="Zhang Y."/>
            <person name="Zimmer A.D."/>
            <person name="Quatrano R.S."/>
            <person name="Mayer K.F.X."/>
            <person name="Goodstein D."/>
            <person name="Casacuberta J.M."/>
            <person name="Vandepoele K."/>
            <person name="Reski R."/>
            <person name="Cuming A.C."/>
            <person name="Tuskan G.A."/>
            <person name="Maumus F."/>
            <person name="Salse J."/>
            <person name="Schmutz J."/>
            <person name="Rensing S.A."/>
        </authorList>
    </citation>
    <scope>NUCLEOTIDE SEQUENCE [LARGE SCALE GENOMIC DNA]</scope>
    <source>
        <strain evidence="3 4">cv. Gransden 2004</strain>
    </source>
</reference>
<evidence type="ECO:0000313" key="3">
    <source>
        <dbReference type="EnsemblPlants" id="PAC:32975582.CDS.1"/>
    </source>
</evidence>
<sequence>MSVLANSLTFTMLMACSAFVEQVLLLHRGGTVICAGLLGHTSERPIEYFDFIIRVLATTEAYPCAHPIPVPSWPCNGLLRISSFASLL</sequence>
<dbReference type="EMBL" id="ABEU02000006">
    <property type="protein sequence ID" value="PNR53085.1"/>
    <property type="molecule type" value="Genomic_DNA"/>
</dbReference>
<feature type="chain" id="PRO_5036043020" description="Secreted protein" evidence="1">
    <location>
        <begin position="19"/>
        <end position="88"/>
    </location>
</feature>
<reference evidence="2 4" key="1">
    <citation type="journal article" date="2008" name="Science">
        <title>The Physcomitrella genome reveals evolutionary insights into the conquest of land by plants.</title>
        <authorList>
            <person name="Rensing S."/>
            <person name="Lang D."/>
            <person name="Zimmer A."/>
            <person name="Terry A."/>
            <person name="Salamov A."/>
            <person name="Shapiro H."/>
            <person name="Nishiyama T."/>
            <person name="Perroud P.-F."/>
            <person name="Lindquist E."/>
            <person name="Kamisugi Y."/>
            <person name="Tanahashi T."/>
            <person name="Sakakibara K."/>
            <person name="Fujita T."/>
            <person name="Oishi K."/>
            <person name="Shin-I T."/>
            <person name="Kuroki Y."/>
            <person name="Toyoda A."/>
            <person name="Suzuki Y."/>
            <person name="Hashimoto A."/>
            <person name="Yamaguchi K."/>
            <person name="Sugano A."/>
            <person name="Kohara Y."/>
            <person name="Fujiyama A."/>
            <person name="Anterola A."/>
            <person name="Aoki S."/>
            <person name="Ashton N."/>
            <person name="Barbazuk W.B."/>
            <person name="Barker E."/>
            <person name="Bennetzen J."/>
            <person name="Bezanilla M."/>
            <person name="Blankenship R."/>
            <person name="Cho S.H."/>
            <person name="Dutcher S."/>
            <person name="Estelle M."/>
            <person name="Fawcett J.A."/>
            <person name="Gundlach H."/>
            <person name="Hanada K."/>
            <person name="Heyl A."/>
            <person name="Hicks K.A."/>
            <person name="Hugh J."/>
            <person name="Lohr M."/>
            <person name="Mayer K."/>
            <person name="Melkozernov A."/>
            <person name="Murata T."/>
            <person name="Nelson D."/>
            <person name="Pils B."/>
            <person name="Prigge M."/>
            <person name="Reiss B."/>
            <person name="Renner T."/>
            <person name="Rombauts S."/>
            <person name="Rushton P."/>
            <person name="Sanderfoot A."/>
            <person name="Schween G."/>
            <person name="Shiu S.-H."/>
            <person name="Stueber K."/>
            <person name="Theodoulou F.L."/>
            <person name="Tu H."/>
            <person name="Van de Peer Y."/>
            <person name="Verrier P.J."/>
            <person name="Waters E."/>
            <person name="Wood A."/>
            <person name="Yang L."/>
            <person name="Cove D."/>
            <person name="Cuming A."/>
            <person name="Hasebe M."/>
            <person name="Lucas S."/>
            <person name="Mishler D.B."/>
            <person name="Reski R."/>
            <person name="Grigoriev I."/>
            <person name="Quatrano R.S."/>
            <person name="Boore J.L."/>
        </authorList>
    </citation>
    <scope>NUCLEOTIDE SEQUENCE [LARGE SCALE GENOMIC DNA]</scope>
    <source>
        <strain evidence="3 4">cv. Gransden 2004</strain>
    </source>
</reference>
<evidence type="ECO:0000313" key="4">
    <source>
        <dbReference type="Proteomes" id="UP000006727"/>
    </source>
</evidence>
<protein>
    <recommendedName>
        <fullName evidence="5">Secreted protein</fullName>
    </recommendedName>
</protein>
<dbReference type="AlphaFoldDB" id="A0A2K1KH44"/>
<organism evidence="2">
    <name type="scientific">Physcomitrium patens</name>
    <name type="common">Spreading-leaved earth moss</name>
    <name type="synonym">Physcomitrella patens</name>
    <dbReference type="NCBI Taxonomy" id="3218"/>
    <lineage>
        <taxon>Eukaryota</taxon>
        <taxon>Viridiplantae</taxon>
        <taxon>Streptophyta</taxon>
        <taxon>Embryophyta</taxon>
        <taxon>Bryophyta</taxon>
        <taxon>Bryophytina</taxon>
        <taxon>Bryopsida</taxon>
        <taxon>Funariidae</taxon>
        <taxon>Funariales</taxon>
        <taxon>Funariaceae</taxon>
        <taxon>Physcomitrium</taxon>
    </lineage>
</organism>
<evidence type="ECO:0008006" key="5">
    <source>
        <dbReference type="Google" id="ProtNLM"/>
    </source>
</evidence>
<dbReference type="EnsemblPlants" id="Pp3c6_25230V3.1">
    <property type="protein sequence ID" value="PAC:32975582.CDS.1"/>
    <property type="gene ID" value="Pp3c6_25230"/>
</dbReference>
<reference evidence="3" key="3">
    <citation type="submission" date="2020-12" db="UniProtKB">
        <authorList>
            <consortium name="EnsemblPlants"/>
        </authorList>
    </citation>
    <scope>IDENTIFICATION</scope>
</reference>
<name>A0A2K1KH44_PHYPA</name>
<dbReference type="Proteomes" id="UP000006727">
    <property type="component" value="Chromosome 6"/>
</dbReference>
<evidence type="ECO:0000313" key="2">
    <source>
        <dbReference type="EMBL" id="PNR53085.1"/>
    </source>
</evidence>
<evidence type="ECO:0000256" key="1">
    <source>
        <dbReference type="SAM" id="SignalP"/>
    </source>
</evidence>
<gene>
    <name evidence="2" type="ORF">PHYPA_009460</name>
</gene>
<dbReference type="Gramene" id="Pp3c6_25230V3.1">
    <property type="protein sequence ID" value="PAC:32975582.CDS.1"/>
    <property type="gene ID" value="Pp3c6_25230"/>
</dbReference>
<keyword evidence="4" id="KW-1185">Reference proteome</keyword>
<dbReference type="InParanoid" id="A0A2K1KH44"/>